<evidence type="ECO:0000256" key="2">
    <source>
        <dbReference type="ARBA" id="ARBA00023002"/>
    </source>
</evidence>
<accession>A0AA97LC97</accession>
<comment type="similarity">
    <text evidence="1">Belongs to the short-chain dehydrogenases/reductases (SDR) family.</text>
</comment>
<reference evidence="4" key="1">
    <citation type="submission" date="2025-08" db="UniProtKB">
        <authorList>
            <consortium name="RefSeq"/>
        </authorList>
    </citation>
    <scope>IDENTIFICATION</scope>
    <source>
        <tissue evidence="4">Blood</tissue>
    </source>
</reference>
<dbReference type="KEGG" id="emc:129339514"/>
<dbReference type="GO" id="GO:0016491">
    <property type="term" value="F:oxidoreductase activity"/>
    <property type="evidence" value="ECO:0007669"/>
    <property type="project" value="UniProtKB-KW"/>
</dbReference>
<dbReference type="InterPro" id="IPR002347">
    <property type="entry name" value="SDR_fam"/>
</dbReference>
<protein>
    <submittedName>
        <fullName evidence="4">17-beta-hydroxysteroid dehydrogenase 14-like</fullName>
    </submittedName>
</protein>
<sequence length="284" mass="30703">MATCLRYPGKVVIVTGGTSGIGLATVTEFVRQGANVVFCSRACGAERGQEIQRELQNSGCPGDAFYQVCDVRNEADIQRLILVTIERYGCLDCLVNNVGTVEAETIDGVCAQDFRNLAQLNTESCLLTSKYALPYLRKTRGNIVNIASLVGDIGAKNLVLYTMTKGAVIAMTKALAIDESKYGVRVNSLSPGNIWSPMWEKYASLNLDPEAIIQKSACHQLLGRFGTPEEAALGVLFLAADGTFCTGFDLVVSGGAEVGFDTKNRVELHPEPYESGRIQVFSRK</sequence>
<dbReference type="FunFam" id="3.40.50.720:FF:000084">
    <property type="entry name" value="Short-chain dehydrogenase reductase"/>
    <property type="match status" value="1"/>
</dbReference>
<dbReference type="PANTHER" id="PTHR24321:SF8">
    <property type="entry name" value="ESTRADIOL 17-BETA-DEHYDROGENASE 8-RELATED"/>
    <property type="match status" value="1"/>
</dbReference>
<dbReference type="InterPro" id="IPR036291">
    <property type="entry name" value="NAD(P)-bd_dom_sf"/>
</dbReference>
<dbReference type="SUPFAM" id="SSF51735">
    <property type="entry name" value="NAD(P)-binding Rossmann-fold domains"/>
    <property type="match status" value="1"/>
</dbReference>
<dbReference type="Proteomes" id="UP001190640">
    <property type="component" value="Chromosome 12"/>
</dbReference>
<keyword evidence="2" id="KW-0560">Oxidoreductase</keyword>
<dbReference type="PRINTS" id="PR00080">
    <property type="entry name" value="SDRFAMILY"/>
</dbReference>
<dbReference type="PRINTS" id="PR00081">
    <property type="entry name" value="GDHRDH"/>
</dbReference>
<evidence type="ECO:0000313" key="3">
    <source>
        <dbReference type="Proteomes" id="UP001190640"/>
    </source>
</evidence>
<name>A0AA97LC97_EUBMA</name>
<dbReference type="Gene3D" id="3.40.50.720">
    <property type="entry name" value="NAD(P)-binding Rossmann-like Domain"/>
    <property type="match status" value="1"/>
</dbReference>
<dbReference type="PROSITE" id="PS00061">
    <property type="entry name" value="ADH_SHORT"/>
    <property type="match status" value="1"/>
</dbReference>
<dbReference type="Pfam" id="PF13561">
    <property type="entry name" value="adh_short_C2"/>
    <property type="match status" value="1"/>
</dbReference>
<evidence type="ECO:0000256" key="1">
    <source>
        <dbReference type="ARBA" id="ARBA00006484"/>
    </source>
</evidence>
<evidence type="ECO:0000313" key="4">
    <source>
        <dbReference type="RefSeq" id="XP_054850069.1"/>
    </source>
</evidence>
<dbReference type="AlphaFoldDB" id="A0AA97LC97"/>
<dbReference type="InterPro" id="IPR020904">
    <property type="entry name" value="Sc_DH/Rdtase_CS"/>
</dbReference>
<proteinExistence type="inferred from homology"/>
<organism evidence="3 4">
    <name type="scientific">Eublepharis macularius</name>
    <name type="common">Leopard gecko</name>
    <name type="synonym">Cyrtodactylus macularius</name>
    <dbReference type="NCBI Taxonomy" id="481883"/>
    <lineage>
        <taxon>Eukaryota</taxon>
        <taxon>Metazoa</taxon>
        <taxon>Chordata</taxon>
        <taxon>Craniata</taxon>
        <taxon>Vertebrata</taxon>
        <taxon>Euteleostomi</taxon>
        <taxon>Lepidosauria</taxon>
        <taxon>Squamata</taxon>
        <taxon>Bifurcata</taxon>
        <taxon>Gekkota</taxon>
        <taxon>Eublepharidae</taxon>
        <taxon>Eublepharinae</taxon>
        <taxon>Eublepharis</taxon>
    </lineage>
</organism>
<dbReference type="RefSeq" id="XP_054850069.1">
    <property type="nucleotide sequence ID" value="XM_054994094.1"/>
</dbReference>
<dbReference type="PANTHER" id="PTHR24321">
    <property type="entry name" value="DEHYDROGENASES, SHORT CHAIN"/>
    <property type="match status" value="1"/>
</dbReference>
<keyword evidence="3" id="KW-1185">Reference proteome</keyword>
<dbReference type="GeneID" id="129339514"/>
<gene>
    <name evidence="4" type="primary">LOC129339514</name>
</gene>